<gene>
    <name evidence="1" type="ORF">Adt_03071</name>
</gene>
<name>A0ABD1VZL9_9LAMI</name>
<comment type="caution">
    <text evidence="1">The sequence shown here is derived from an EMBL/GenBank/DDBJ whole genome shotgun (WGS) entry which is preliminary data.</text>
</comment>
<accession>A0ABD1VZL9</accession>
<evidence type="ECO:0000313" key="1">
    <source>
        <dbReference type="EMBL" id="KAL2542093.1"/>
    </source>
</evidence>
<dbReference type="EMBL" id="JBFOLK010000001">
    <property type="protein sequence ID" value="KAL2542093.1"/>
    <property type="molecule type" value="Genomic_DNA"/>
</dbReference>
<organism evidence="1 2">
    <name type="scientific">Abeliophyllum distichum</name>
    <dbReference type="NCBI Taxonomy" id="126358"/>
    <lineage>
        <taxon>Eukaryota</taxon>
        <taxon>Viridiplantae</taxon>
        <taxon>Streptophyta</taxon>
        <taxon>Embryophyta</taxon>
        <taxon>Tracheophyta</taxon>
        <taxon>Spermatophyta</taxon>
        <taxon>Magnoliopsida</taxon>
        <taxon>eudicotyledons</taxon>
        <taxon>Gunneridae</taxon>
        <taxon>Pentapetalae</taxon>
        <taxon>asterids</taxon>
        <taxon>lamiids</taxon>
        <taxon>Lamiales</taxon>
        <taxon>Oleaceae</taxon>
        <taxon>Forsythieae</taxon>
        <taxon>Abeliophyllum</taxon>
    </lineage>
</organism>
<keyword evidence="2" id="KW-1185">Reference proteome</keyword>
<sequence length="120" mass="14056">MKKSCIRMKMQLNKLQRMEELTTTLMEEQLSIFLKERRRRRRRRRQQRRVGNQDARVFQLLSTAATTAPIICAARVFQLLFAAATTTPIICTARVFQANSVRRLSGFYARRNPSLLLQLV</sequence>
<proteinExistence type="predicted"/>
<dbReference type="AlphaFoldDB" id="A0ABD1VZL9"/>
<protein>
    <submittedName>
        <fullName evidence="1">Uncharacterized protein</fullName>
    </submittedName>
</protein>
<dbReference type="Proteomes" id="UP001604336">
    <property type="component" value="Unassembled WGS sequence"/>
</dbReference>
<reference evidence="2" key="1">
    <citation type="submission" date="2024-07" db="EMBL/GenBank/DDBJ databases">
        <title>Two chromosome-level genome assemblies of Korean endemic species Abeliophyllum distichum and Forsythia ovata (Oleaceae).</title>
        <authorList>
            <person name="Jang H."/>
        </authorList>
    </citation>
    <scope>NUCLEOTIDE SEQUENCE [LARGE SCALE GENOMIC DNA]</scope>
</reference>
<evidence type="ECO:0000313" key="2">
    <source>
        <dbReference type="Proteomes" id="UP001604336"/>
    </source>
</evidence>